<dbReference type="Proteomes" id="UP001234880">
    <property type="component" value="Unassembled WGS sequence"/>
</dbReference>
<organism evidence="1 2">
    <name type="scientific">Streptomyces demainii</name>
    <dbReference type="NCBI Taxonomy" id="588122"/>
    <lineage>
        <taxon>Bacteria</taxon>
        <taxon>Bacillati</taxon>
        <taxon>Actinomycetota</taxon>
        <taxon>Actinomycetes</taxon>
        <taxon>Kitasatosporales</taxon>
        <taxon>Streptomycetaceae</taxon>
        <taxon>Streptomyces</taxon>
    </lineage>
</organism>
<comment type="caution">
    <text evidence="1">The sequence shown here is derived from an EMBL/GenBank/DDBJ whole genome shotgun (WGS) entry which is preliminary data.</text>
</comment>
<dbReference type="InterPro" id="IPR056209">
    <property type="entry name" value="SU10_adaptor"/>
</dbReference>
<gene>
    <name evidence="1" type="ORF">JOF35_003815</name>
</gene>
<proteinExistence type="predicted"/>
<protein>
    <submittedName>
        <fullName evidence="1">Uncharacterized protein</fullName>
    </submittedName>
</protein>
<sequence>MPTFDQITTRVRQQLQGYTLSQASVSELAAPMSAADTSFQCDASTVTNLSRGLVEIDDELVLVKTFDATSGVVSVMGLANGRGAEGTTAASHAAHALVTSDPAFPRQRIKEAVNDTIQGLYPHLVVFSTTEITYNAAQVEYELPADVDDVWYVVARTVGPSKVSQPMPDWRYNPKARTADFVSGKSIQLFDAITPGQPVRIVYAKPPGPLAAGSDDFATVTGYPSRMTDLVVYGALKRLLPALESARLQQQAVEATERAPLVPPSSAAKAVNLYASLYAERLEEERALMFAEIPNYAMFQGS</sequence>
<dbReference type="RefSeq" id="WP_307110830.1">
    <property type="nucleotide sequence ID" value="NZ_JAURUE010000001.1"/>
</dbReference>
<evidence type="ECO:0000313" key="1">
    <source>
        <dbReference type="EMBL" id="MDP9611538.1"/>
    </source>
</evidence>
<reference evidence="1 2" key="1">
    <citation type="submission" date="2023-07" db="EMBL/GenBank/DDBJ databases">
        <title>Sequencing the genomes of 1000 actinobacteria strains.</title>
        <authorList>
            <person name="Klenk H.-P."/>
        </authorList>
    </citation>
    <scope>NUCLEOTIDE SEQUENCE [LARGE SCALE GENOMIC DNA]</scope>
    <source>
        <strain evidence="1 2">DSM 41600</strain>
    </source>
</reference>
<dbReference type="Pfam" id="PF24175">
    <property type="entry name" value="SU10_adaptor"/>
    <property type="match status" value="1"/>
</dbReference>
<name>A0ABT9KSX1_9ACTN</name>
<accession>A0ABT9KSX1</accession>
<evidence type="ECO:0000313" key="2">
    <source>
        <dbReference type="Proteomes" id="UP001234880"/>
    </source>
</evidence>
<dbReference type="EMBL" id="JAURUE010000001">
    <property type="protein sequence ID" value="MDP9611538.1"/>
    <property type="molecule type" value="Genomic_DNA"/>
</dbReference>
<keyword evidence="2" id="KW-1185">Reference proteome</keyword>